<accession>A0A1H1AJC5</accession>
<evidence type="ECO:0000313" key="3">
    <source>
        <dbReference type="EMBL" id="SDQ39306.1"/>
    </source>
</evidence>
<organism evidence="3 5">
    <name type="scientific">Leucobacter chromiiresistens</name>
    <dbReference type="NCBI Taxonomy" id="1079994"/>
    <lineage>
        <taxon>Bacteria</taxon>
        <taxon>Bacillati</taxon>
        <taxon>Actinomycetota</taxon>
        <taxon>Actinomycetes</taxon>
        <taxon>Micrococcales</taxon>
        <taxon>Microbacteriaceae</taxon>
        <taxon>Leucobacter</taxon>
    </lineage>
</organism>
<evidence type="ECO:0000313" key="4">
    <source>
        <dbReference type="EMBL" id="SDQ54845.1"/>
    </source>
</evidence>
<keyword evidence="2" id="KW-1133">Transmembrane helix</keyword>
<evidence type="ECO:0000313" key="5">
    <source>
        <dbReference type="Proteomes" id="UP000182690"/>
    </source>
</evidence>
<dbReference type="EMBL" id="FNKB01000001">
    <property type="protein sequence ID" value="SDQ39306.1"/>
    <property type="molecule type" value="Genomic_DNA"/>
</dbReference>
<dbReference type="RefSeq" id="WP_010156630.1">
    <property type="nucleotide sequence ID" value="NZ_FNKB01000001.1"/>
</dbReference>
<dbReference type="AlphaFoldDB" id="A0A1H1AJC5"/>
<proteinExistence type="predicted"/>
<keyword evidence="2" id="KW-0472">Membrane</keyword>
<dbReference type="EMBL" id="FNKB01000002">
    <property type="protein sequence ID" value="SDQ54845.1"/>
    <property type="molecule type" value="Genomic_DNA"/>
</dbReference>
<dbReference type="OrthoDB" id="4990250at2"/>
<dbReference type="Proteomes" id="UP000182690">
    <property type="component" value="Unassembled WGS sequence"/>
</dbReference>
<dbReference type="STRING" id="1079994.SAMN04488565_2617"/>
<sequence length="346" mass="36857">MTHPDAQVAPGPHEPQEHDRRQRGAWIWGVTAALAVVVLGAAGTVIAVDAQSNNRGEVRAIAAQYLDAVAAGRLADAEQLFDGAPSAGSGEAPSADVFAEAEHIAHPELGRFRVDFDAGRATGEVVYELDGYPYTDHLELRRDEDDSWSVTSGLRYDVMLDTAGGGALGLRGADEPFPAGADVVTLYAGQYALESHNPYFTTLDGARFPVTSAGDALFASDWVAPGPDYADEVQRKVAEAYRECATSTDVWELQSCGIDVMEPSPRFDPAAQVAVSVEMVTPPLVSSVDETSIWMQIEDRGAFTATYTGRGADGRPLTEELEVGASDADVEVTPTTDGLDVEIYAY</sequence>
<keyword evidence="2" id="KW-0812">Transmembrane</keyword>
<gene>
    <name evidence="3" type="ORF">SAMN04488565_2617</name>
    <name evidence="4" type="ORF">SAMN04488565_3018</name>
</gene>
<dbReference type="eggNOG" id="COG3087">
    <property type="taxonomic scope" value="Bacteria"/>
</dbReference>
<evidence type="ECO:0000256" key="2">
    <source>
        <dbReference type="SAM" id="Phobius"/>
    </source>
</evidence>
<feature type="transmembrane region" description="Helical" evidence="2">
    <location>
        <begin position="25"/>
        <end position="48"/>
    </location>
</feature>
<evidence type="ECO:0000256" key="1">
    <source>
        <dbReference type="SAM" id="MobiDB-lite"/>
    </source>
</evidence>
<name>A0A1H1AJC5_9MICO</name>
<reference evidence="3 5" key="1">
    <citation type="submission" date="2016-10" db="EMBL/GenBank/DDBJ databases">
        <authorList>
            <person name="de Groot N.N."/>
        </authorList>
    </citation>
    <scope>NUCLEOTIDE SEQUENCE [LARGE SCALE GENOMIC DNA]</scope>
    <source>
        <strain evidence="3 5">DSM 22788</strain>
    </source>
</reference>
<protein>
    <submittedName>
        <fullName evidence="3">Uncharacterized protein</fullName>
    </submittedName>
</protein>
<feature type="region of interest" description="Disordered" evidence="1">
    <location>
        <begin position="1"/>
        <end position="21"/>
    </location>
</feature>